<name>A0A1I1TXV0_9RHOB</name>
<keyword evidence="5" id="KW-0808">Transferase</keyword>
<sequence>MTFKLGLTGSIGMGKSTTASMFAERGCAVWDADEAVHRLYAAGGAAVAPLGARFPNAIEKGAVSRPALRRLIDADPDALSEIESIVHPLVRNDRARFAEETGAPVAVFDIPLLFETGSDVEMDATACVDVSRETQAERVLARGTMTRAQFEAIRAKQLPNEEKCARADFVIDTTSLESAARDVQAVLDQIGRF</sequence>
<dbReference type="UniPathway" id="UPA00241">
    <property type="reaction ID" value="UER00356"/>
</dbReference>
<dbReference type="PANTHER" id="PTHR10695:SF46">
    <property type="entry name" value="BIFUNCTIONAL COENZYME A SYNTHASE-RELATED"/>
    <property type="match status" value="1"/>
</dbReference>
<comment type="similarity">
    <text evidence="1 5">Belongs to the CoaE family.</text>
</comment>
<evidence type="ECO:0000313" key="7">
    <source>
        <dbReference type="EMBL" id="SFD63437.1"/>
    </source>
</evidence>
<keyword evidence="8" id="KW-1185">Reference proteome</keyword>
<evidence type="ECO:0000256" key="5">
    <source>
        <dbReference type="HAMAP-Rule" id="MF_00376"/>
    </source>
</evidence>
<dbReference type="Proteomes" id="UP000325289">
    <property type="component" value="Unassembled WGS sequence"/>
</dbReference>
<dbReference type="GO" id="GO:0005737">
    <property type="term" value="C:cytoplasm"/>
    <property type="evidence" value="ECO:0007669"/>
    <property type="project" value="UniProtKB-SubCell"/>
</dbReference>
<dbReference type="InterPro" id="IPR001977">
    <property type="entry name" value="Depp_CoAkinase"/>
</dbReference>
<proteinExistence type="inferred from homology"/>
<dbReference type="PANTHER" id="PTHR10695">
    <property type="entry name" value="DEPHOSPHO-COA KINASE-RELATED"/>
    <property type="match status" value="1"/>
</dbReference>
<keyword evidence="3 5" id="KW-0067">ATP-binding</keyword>
<keyword evidence="2 5" id="KW-0547">Nucleotide-binding</keyword>
<dbReference type="SUPFAM" id="SSF52540">
    <property type="entry name" value="P-loop containing nucleoside triphosphate hydrolases"/>
    <property type="match status" value="1"/>
</dbReference>
<dbReference type="RefSeq" id="WP_149754464.1">
    <property type="nucleotide sequence ID" value="NZ_FOMS01000002.1"/>
</dbReference>
<comment type="pathway">
    <text evidence="5">Cofactor biosynthesis; coenzyme A biosynthesis; CoA from (R)-pantothenate: step 5/5.</text>
</comment>
<dbReference type="Gene3D" id="3.40.50.300">
    <property type="entry name" value="P-loop containing nucleotide triphosphate hydrolases"/>
    <property type="match status" value="1"/>
</dbReference>
<dbReference type="PROSITE" id="PS51219">
    <property type="entry name" value="DPCK"/>
    <property type="match status" value="1"/>
</dbReference>
<dbReference type="GO" id="GO:0005524">
    <property type="term" value="F:ATP binding"/>
    <property type="evidence" value="ECO:0007669"/>
    <property type="project" value="UniProtKB-UniRule"/>
</dbReference>
<dbReference type="HAMAP" id="MF_00376">
    <property type="entry name" value="Dephospho_CoA_kinase"/>
    <property type="match status" value="1"/>
</dbReference>
<evidence type="ECO:0000256" key="3">
    <source>
        <dbReference type="ARBA" id="ARBA00022840"/>
    </source>
</evidence>
<dbReference type="Pfam" id="PF01121">
    <property type="entry name" value="CoaE"/>
    <property type="match status" value="1"/>
</dbReference>
<reference evidence="7 8" key="1">
    <citation type="submission" date="2016-10" db="EMBL/GenBank/DDBJ databases">
        <authorList>
            <person name="Varghese N."/>
            <person name="Submissions S."/>
        </authorList>
    </citation>
    <scope>NUCLEOTIDE SEQUENCE [LARGE SCALE GENOMIC DNA]</scope>
    <source>
        <strain evidence="8">YIM D21,KCTC 23444,ACCC 10710</strain>
    </source>
</reference>
<evidence type="ECO:0000256" key="6">
    <source>
        <dbReference type="NCBIfam" id="TIGR00152"/>
    </source>
</evidence>
<evidence type="ECO:0000313" key="8">
    <source>
        <dbReference type="Proteomes" id="UP000325289"/>
    </source>
</evidence>
<dbReference type="GO" id="GO:0004140">
    <property type="term" value="F:dephospho-CoA kinase activity"/>
    <property type="evidence" value="ECO:0007669"/>
    <property type="project" value="UniProtKB-UniRule"/>
</dbReference>
<evidence type="ECO:0000256" key="1">
    <source>
        <dbReference type="ARBA" id="ARBA00009018"/>
    </source>
</evidence>
<protein>
    <recommendedName>
        <fullName evidence="5 6">Dephospho-CoA kinase</fullName>
        <ecNumber evidence="5 6">2.7.1.24</ecNumber>
    </recommendedName>
    <alternativeName>
        <fullName evidence="5">Dephosphocoenzyme A kinase</fullName>
    </alternativeName>
</protein>
<comment type="catalytic activity">
    <reaction evidence="5">
        <text>3'-dephospho-CoA + ATP = ADP + CoA + H(+)</text>
        <dbReference type="Rhea" id="RHEA:18245"/>
        <dbReference type="ChEBI" id="CHEBI:15378"/>
        <dbReference type="ChEBI" id="CHEBI:30616"/>
        <dbReference type="ChEBI" id="CHEBI:57287"/>
        <dbReference type="ChEBI" id="CHEBI:57328"/>
        <dbReference type="ChEBI" id="CHEBI:456216"/>
        <dbReference type="EC" id="2.7.1.24"/>
    </reaction>
</comment>
<dbReference type="CDD" id="cd02022">
    <property type="entry name" value="DPCK"/>
    <property type="match status" value="1"/>
</dbReference>
<gene>
    <name evidence="5" type="primary">coaE</name>
    <name evidence="7" type="ORF">SAMN04515678_10238</name>
</gene>
<feature type="binding site" evidence="5">
    <location>
        <begin position="12"/>
        <end position="17"/>
    </location>
    <ligand>
        <name>ATP</name>
        <dbReference type="ChEBI" id="CHEBI:30616"/>
    </ligand>
</feature>
<comment type="function">
    <text evidence="5">Catalyzes the phosphorylation of the 3'-hydroxyl group of dephosphocoenzyme A to form coenzyme A.</text>
</comment>
<accession>A0A1I1TXV0</accession>
<dbReference type="NCBIfam" id="TIGR00152">
    <property type="entry name" value="dephospho-CoA kinase"/>
    <property type="match status" value="1"/>
</dbReference>
<keyword evidence="5" id="KW-0963">Cytoplasm</keyword>
<comment type="subcellular location">
    <subcellularLocation>
        <location evidence="5">Cytoplasm</location>
    </subcellularLocation>
</comment>
<keyword evidence="5 7" id="KW-0418">Kinase</keyword>
<dbReference type="EC" id="2.7.1.24" evidence="5 6"/>
<evidence type="ECO:0000256" key="4">
    <source>
        <dbReference type="ARBA" id="ARBA00022993"/>
    </source>
</evidence>
<dbReference type="EMBL" id="FOMS01000002">
    <property type="protein sequence ID" value="SFD63437.1"/>
    <property type="molecule type" value="Genomic_DNA"/>
</dbReference>
<keyword evidence="4 5" id="KW-0173">Coenzyme A biosynthesis</keyword>
<evidence type="ECO:0000256" key="2">
    <source>
        <dbReference type="ARBA" id="ARBA00022741"/>
    </source>
</evidence>
<dbReference type="GO" id="GO:0015937">
    <property type="term" value="P:coenzyme A biosynthetic process"/>
    <property type="evidence" value="ECO:0007669"/>
    <property type="project" value="UniProtKB-UniRule"/>
</dbReference>
<dbReference type="AlphaFoldDB" id="A0A1I1TXV0"/>
<organism evidence="7 8">
    <name type="scientific">Roseivivax sediminis</name>
    <dbReference type="NCBI Taxonomy" id="936889"/>
    <lineage>
        <taxon>Bacteria</taxon>
        <taxon>Pseudomonadati</taxon>
        <taxon>Pseudomonadota</taxon>
        <taxon>Alphaproteobacteria</taxon>
        <taxon>Rhodobacterales</taxon>
        <taxon>Roseobacteraceae</taxon>
        <taxon>Roseivivax</taxon>
    </lineage>
</organism>
<dbReference type="InterPro" id="IPR027417">
    <property type="entry name" value="P-loop_NTPase"/>
</dbReference>
<dbReference type="OrthoDB" id="9812943at2"/>